<evidence type="ECO:0000313" key="2">
    <source>
        <dbReference type="EMBL" id="GJT43890.1"/>
    </source>
</evidence>
<name>A0ABQ5DXI3_9ASTR</name>
<dbReference type="Proteomes" id="UP001151760">
    <property type="component" value="Unassembled WGS sequence"/>
</dbReference>
<organism evidence="2 3">
    <name type="scientific">Tanacetum coccineum</name>
    <dbReference type="NCBI Taxonomy" id="301880"/>
    <lineage>
        <taxon>Eukaryota</taxon>
        <taxon>Viridiplantae</taxon>
        <taxon>Streptophyta</taxon>
        <taxon>Embryophyta</taxon>
        <taxon>Tracheophyta</taxon>
        <taxon>Spermatophyta</taxon>
        <taxon>Magnoliopsida</taxon>
        <taxon>eudicotyledons</taxon>
        <taxon>Gunneridae</taxon>
        <taxon>Pentapetalae</taxon>
        <taxon>asterids</taxon>
        <taxon>campanulids</taxon>
        <taxon>Asterales</taxon>
        <taxon>Asteraceae</taxon>
        <taxon>Asteroideae</taxon>
        <taxon>Anthemideae</taxon>
        <taxon>Anthemidinae</taxon>
        <taxon>Tanacetum</taxon>
    </lineage>
</organism>
<keyword evidence="3" id="KW-1185">Reference proteome</keyword>
<comment type="caution">
    <text evidence="2">The sequence shown here is derived from an EMBL/GenBank/DDBJ whole genome shotgun (WGS) entry which is preliminary data.</text>
</comment>
<keyword evidence="1" id="KW-0175">Coiled coil</keyword>
<dbReference type="EMBL" id="BQNB010015768">
    <property type="protein sequence ID" value="GJT43890.1"/>
    <property type="molecule type" value="Genomic_DNA"/>
</dbReference>
<reference evidence="2" key="1">
    <citation type="journal article" date="2022" name="Int. J. Mol. Sci.">
        <title>Draft Genome of Tanacetum Coccineum: Genomic Comparison of Closely Related Tanacetum-Family Plants.</title>
        <authorList>
            <person name="Yamashiro T."/>
            <person name="Shiraishi A."/>
            <person name="Nakayama K."/>
            <person name="Satake H."/>
        </authorList>
    </citation>
    <scope>NUCLEOTIDE SEQUENCE</scope>
</reference>
<proteinExistence type="predicted"/>
<evidence type="ECO:0000313" key="3">
    <source>
        <dbReference type="Proteomes" id="UP001151760"/>
    </source>
</evidence>
<reference evidence="2" key="2">
    <citation type="submission" date="2022-01" db="EMBL/GenBank/DDBJ databases">
        <authorList>
            <person name="Yamashiro T."/>
            <person name="Shiraishi A."/>
            <person name="Satake H."/>
            <person name="Nakayama K."/>
        </authorList>
    </citation>
    <scope>NUCLEOTIDE SEQUENCE</scope>
</reference>
<sequence>MGEKTVPVLKDRYRYLLTIDACSECYVKCGKPLKEPATVTEDEEMSKEKEMTNSGFNFLSRSEIHNLHNNTTLPSELHQLPVELIKIILQESTRGTWVDNHEGQSMLLGLGKCRDTSIVQKSGISVLQLKEIDGQKQADLKVIRWDDSEEQAWKHIYMYMAQIMSFAKLEFSRKLKERPRLYDIGCYNDNLALMLAPDSDETIQEMVADLRYFNSLEHEVDTLKSQLETQKTQFLNEIDRLSREYYYVDHMNAILGIYTDLDEFTDLQCDYVETWEKLDQPPLVRAFVSTREPKNNVNQSVATFSKKTVATDSTVKKSRNITRKLYEQVSETCSWWYPKYTPPGYNWKPKSQKGNVNPNVTRGVHSIYVDSGRAQRT</sequence>
<gene>
    <name evidence="2" type="ORF">Tco_0952605</name>
</gene>
<evidence type="ECO:0000256" key="1">
    <source>
        <dbReference type="SAM" id="Coils"/>
    </source>
</evidence>
<feature type="coiled-coil region" evidence="1">
    <location>
        <begin position="213"/>
        <end position="244"/>
    </location>
</feature>
<accession>A0ABQ5DXI3</accession>
<protein>
    <submittedName>
        <fullName evidence="2">Uncharacterized protein</fullName>
    </submittedName>
</protein>